<dbReference type="RefSeq" id="WP_014491453.1">
    <property type="nucleotide sequence ID" value="NZ_BJNK01000152.1"/>
</dbReference>
<accession>A0ABV2S138</accession>
<dbReference type="GeneID" id="64073664"/>
<evidence type="ECO:0000256" key="4">
    <source>
        <dbReference type="ARBA" id="ARBA00023125"/>
    </source>
</evidence>
<dbReference type="EMBL" id="JBEPTQ010000002">
    <property type="protein sequence ID" value="MET4723283.1"/>
    <property type="molecule type" value="Genomic_DNA"/>
</dbReference>
<feature type="domain" description="Transposase InsH N-terminal" evidence="8">
    <location>
        <begin position="23"/>
        <end position="111"/>
    </location>
</feature>
<dbReference type="PANTHER" id="PTHR35604">
    <property type="entry name" value="TRANSPOSASE INSH FOR INSERTION SEQUENCE ELEMENT IS5A-RELATED"/>
    <property type="match status" value="1"/>
</dbReference>
<evidence type="ECO:0000259" key="7">
    <source>
        <dbReference type="Pfam" id="PF01609"/>
    </source>
</evidence>
<feature type="domain" description="Transposase IS4-like" evidence="7">
    <location>
        <begin position="139"/>
        <end position="311"/>
    </location>
</feature>
<evidence type="ECO:0000259" key="8">
    <source>
        <dbReference type="Pfam" id="PF05598"/>
    </source>
</evidence>
<protein>
    <submittedName>
        <fullName evidence="10">IS5 family transposase</fullName>
    </submittedName>
</protein>
<dbReference type="EMBL" id="JBEPTQ010000002">
    <property type="protein sequence ID" value="MET4718994.1"/>
    <property type="molecule type" value="Genomic_DNA"/>
</dbReference>
<keyword evidence="5" id="KW-0233">DNA recombination</keyword>
<gene>
    <name evidence="9" type="ORF">ABIF63_003100</name>
    <name evidence="10" type="ORF">ABIF63_006396</name>
    <name evidence="11" type="ORF">ABIF63_007389</name>
</gene>
<evidence type="ECO:0000256" key="5">
    <source>
        <dbReference type="ARBA" id="ARBA00023172"/>
    </source>
</evidence>
<dbReference type="Proteomes" id="UP001549291">
    <property type="component" value="Unassembled WGS sequence"/>
</dbReference>
<dbReference type="Pfam" id="PF01609">
    <property type="entry name" value="DDE_Tnp_1"/>
    <property type="match status" value="1"/>
</dbReference>
<evidence type="ECO:0000256" key="1">
    <source>
        <dbReference type="ARBA" id="ARBA00003544"/>
    </source>
</evidence>
<dbReference type="InterPro" id="IPR002559">
    <property type="entry name" value="Transposase_11"/>
</dbReference>
<keyword evidence="3" id="KW-0815">Transposition</keyword>
<organism evidence="10 12">
    <name type="scientific">Bradyrhizobium japonicum</name>
    <dbReference type="NCBI Taxonomy" id="375"/>
    <lineage>
        <taxon>Bacteria</taxon>
        <taxon>Pseudomonadati</taxon>
        <taxon>Pseudomonadota</taxon>
        <taxon>Alphaproteobacteria</taxon>
        <taxon>Hyphomicrobiales</taxon>
        <taxon>Nitrobacteraceae</taxon>
        <taxon>Bradyrhizobium</taxon>
    </lineage>
</organism>
<feature type="region of interest" description="Disordered" evidence="6">
    <location>
        <begin position="152"/>
        <end position="175"/>
    </location>
</feature>
<dbReference type="NCBIfam" id="NF033581">
    <property type="entry name" value="transpos_IS5_4"/>
    <property type="match status" value="1"/>
</dbReference>
<sequence>MAVKRTGQPSFVEALMPKGAGANAALDRLAGLVKWYRFEKLIGHLRDEGSPGRPGYPVLVLFRAVLLQSLYGLSERELEEALGDRLSFKRFVGLSLEDATPDHTVLNRFRNQLVEQGLLEKLFGELDRQLENAGVILKRGTMLDATLIQAVSAPPKEDRPSNDPDARFAKRQGKSGSTFGYKAHVGVDEGSGLIRAVLTTPANVNDTTPADALIRGDEAAVWADAAYDTHARRARLKAEGKKPRIARRPNRHHPELPPRLKRYNLLIARRRAQVETTFATLKRRMRLTCIRYVGLIKATGQVVLAAIAFNMRRWATIAA</sequence>
<dbReference type="InterPro" id="IPR047959">
    <property type="entry name" value="Transpos_IS5"/>
</dbReference>
<dbReference type="PANTHER" id="PTHR35604:SF2">
    <property type="entry name" value="TRANSPOSASE INSH FOR INSERTION SEQUENCE ELEMENT IS5A-RELATED"/>
    <property type="match status" value="1"/>
</dbReference>
<keyword evidence="12" id="KW-1185">Reference proteome</keyword>
<evidence type="ECO:0000313" key="12">
    <source>
        <dbReference type="Proteomes" id="UP001549291"/>
    </source>
</evidence>
<proteinExistence type="inferred from homology"/>
<keyword evidence="4" id="KW-0238">DNA-binding</keyword>
<comment type="similarity">
    <text evidence="2">Belongs to the transposase 11 family.</text>
</comment>
<evidence type="ECO:0000313" key="11">
    <source>
        <dbReference type="EMBL" id="MET4723283.1"/>
    </source>
</evidence>
<evidence type="ECO:0000256" key="2">
    <source>
        <dbReference type="ARBA" id="ARBA00010075"/>
    </source>
</evidence>
<evidence type="ECO:0000313" key="10">
    <source>
        <dbReference type="EMBL" id="MET4722290.1"/>
    </source>
</evidence>
<evidence type="ECO:0000256" key="3">
    <source>
        <dbReference type="ARBA" id="ARBA00022578"/>
    </source>
</evidence>
<dbReference type="InterPro" id="IPR008490">
    <property type="entry name" value="Transposase_InsH_N"/>
</dbReference>
<feature type="compositionally biased region" description="Basic and acidic residues" evidence="6">
    <location>
        <begin position="155"/>
        <end position="168"/>
    </location>
</feature>
<name>A0ABV2S138_BRAJP</name>
<comment type="caution">
    <text evidence="10">The sequence shown here is derived from an EMBL/GenBank/DDBJ whole genome shotgun (WGS) entry which is preliminary data.</text>
</comment>
<evidence type="ECO:0000256" key="6">
    <source>
        <dbReference type="SAM" id="MobiDB-lite"/>
    </source>
</evidence>
<comment type="function">
    <text evidence="1">Involved in the transposition of the insertion sequence IS5.</text>
</comment>
<evidence type="ECO:0000313" key="9">
    <source>
        <dbReference type="EMBL" id="MET4718994.1"/>
    </source>
</evidence>
<dbReference type="EMBL" id="JBEPTQ010000002">
    <property type="protein sequence ID" value="MET4722290.1"/>
    <property type="molecule type" value="Genomic_DNA"/>
</dbReference>
<reference evidence="10 12" key="1">
    <citation type="submission" date="2024-06" db="EMBL/GenBank/DDBJ databases">
        <title>Genomic Encyclopedia of Type Strains, Phase V (KMG-V): Genome sequencing to study the core and pangenomes of soil and plant-associated prokaryotes.</title>
        <authorList>
            <person name="Whitman W."/>
        </authorList>
    </citation>
    <scope>NUCLEOTIDE SEQUENCE [LARGE SCALE GENOMIC DNA]</scope>
    <source>
        <strain evidence="10 12">USDA 160</strain>
    </source>
</reference>
<dbReference type="Pfam" id="PF05598">
    <property type="entry name" value="DUF772"/>
    <property type="match status" value="1"/>
</dbReference>